<proteinExistence type="predicted"/>
<organism evidence="1 2">
    <name type="scientific">Nocardia terpenica</name>
    <dbReference type="NCBI Taxonomy" id="455432"/>
    <lineage>
        <taxon>Bacteria</taxon>
        <taxon>Bacillati</taxon>
        <taxon>Actinomycetota</taxon>
        <taxon>Actinomycetes</taxon>
        <taxon>Mycobacteriales</taxon>
        <taxon>Nocardiaceae</taxon>
        <taxon>Nocardia</taxon>
    </lineage>
</organism>
<protein>
    <submittedName>
        <fullName evidence="1">Uncharacterized protein</fullName>
    </submittedName>
</protein>
<dbReference type="GeneID" id="88360705"/>
<gene>
    <name evidence="1" type="ORF">CRH09_25555</name>
</gene>
<dbReference type="EMBL" id="CP023778">
    <property type="protein sequence ID" value="ATL69043.1"/>
    <property type="molecule type" value="Genomic_DNA"/>
</dbReference>
<dbReference type="AlphaFoldDB" id="A0A291RNA0"/>
<evidence type="ECO:0000313" key="1">
    <source>
        <dbReference type="EMBL" id="ATL69043.1"/>
    </source>
</evidence>
<dbReference type="KEGG" id="ntp:CRH09_25555"/>
<accession>A0A291RNA0</accession>
<sequence length="66" mass="6629">MPLLISLSAAIAAEAQAITAKQSGKGAEALEALARAYVQVSDVPAAIVAPPTATRGALFVKQTIPV</sequence>
<name>A0A291RNA0_9NOCA</name>
<evidence type="ECO:0000313" key="2">
    <source>
        <dbReference type="Proteomes" id="UP000221961"/>
    </source>
</evidence>
<dbReference type="Proteomes" id="UP000221961">
    <property type="component" value="Chromosome"/>
</dbReference>
<dbReference type="RefSeq" id="WP_098696091.1">
    <property type="nucleotide sequence ID" value="NZ_CP023778.1"/>
</dbReference>
<reference evidence="1 2" key="1">
    <citation type="submission" date="2017-10" db="EMBL/GenBank/DDBJ databases">
        <title>Comparative genomics between pathogenic Norcardia.</title>
        <authorList>
            <person name="Zeng L."/>
        </authorList>
    </citation>
    <scope>NUCLEOTIDE SEQUENCE [LARGE SCALE GENOMIC DNA]</scope>
    <source>
        <strain evidence="1 2">NC_YFY_NT001</strain>
    </source>
</reference>